<dbReference type="CDD" id="cd06261">
    <property type="entry name" value="TM_PBP2"/>
    <property type="match status" value="1"/>
</dbReference>
<dbReference type="Gene3D" id="1.10.3720.10">
    <property type="entry name" value="MetI-like"/>
    <property type="match status" value="1"/>
</dbReference>
<dbReference type="InterPro" id="IPR045621">
    <property type="entry name" value="BPD_transp_1_N"/>
</dbReference>
<comment type="caution">
    <text evidence="9">The sequence shown here is derived from an EMBL/GenBank/DDBJ whole genome shotgun (WGS) entry which is preliminary data.</text>
</comment>
<name>A0A7Y9GM14_9MICO</name>
<dbReference type="Pfam" id="PF19300">
    <property type="entry name" value="BPD_transp_1_N"/>
    <property type="match status" value="1"/>
</dbReference>
<evidence type="ECO:0000313" key="9">
    <source>
        <dbReference type="EMBL" id="NYE18962.1"/>
    </source>
</evidence>
<dbReference type="AlphaFoldDB" id="A0A7Y9GM14"/>
<proteinExistence type="inferred from homology"/>
<evidence type="ECO:0000313" key="10">
    <source>
        <dbReference type="Proteomes" id="UP000576969"/>
    </source>
</evidence>
<comment type="similarity">
    <text evidence="7">Belongs to the binding-protein-dependent transport system permease family.</text>
</comment>
<protein>
    <submittedName>
        <fullName evidence="9">Peptide/nickel transport system permease protein</fullName>
    </submittedName>
</protein>
<dbReference type="Proteomes" id="UP000576969">
    <property type="component" value="Unassembled WGS sequence"/>
</dbReference>
<evidence type="ECO:0000256" key="3">
    <source>
        <dbReference type="ARBA" id="ARBA00022475"/>
    </source>
</evidence>
<keyword evidence="6 7" id="KW-0472">Membrane</keyword>
<keyword evidence="10" id="KW-1185">Reference proteome</keyword>
<sequence>MATFATFSLVDLIPGDAAEIVAGEGATEDQVDAVRERLGLNQPMLVRYGAWILNVLQGDLGRSYVTNQSVADTLLARFPVSLEIALVSQAIALAIAIPWALYSAYRENGWFDRIGGVLGFGGLATPSFVLGLVLIYIFAGGVLSIFPATGYVSFDEDPLRNLWSIALPVMCLVPAEAAVYRQVLRSDAISTLRENFVLMAKSKGLPPGQVLRGHVLRPSSLSLITIAGVSIGGVIGGTVIVETMFAVPGMGALLAQSVNERDFMMLQGALLVICVVYVVVNLLVDVGYILLDPRARNS</sequence>
<organism evidence="9 10">
    <name type="scientific">Microbacterium immunditiarum</name>
    <dbReference type="NCBI Taxonomy" id="337480"/>
    <lineage>
        <taxon>Bacteria</taxon>
        <taxon>Bacillati</taxon>
        <taxon>Actinomycetota</taxon>
        <taxon>Actinomycetes</taxon>
        <taxon>Micrococcales</taxon>
        <taxon>Microbacteriaceae</taxon>
        <taxon>Microbacterium</taxon>
    </lineage>
</organism>
<evidence type="ECO:0000256" key="6">
    <source>
        <dbReference type="ARBA" id="ARBA00023136"/>
    </source>
</evidence>
<feature type="transmembrane region" description="Helical" evidence="7">
    <location>
        <begin position="162"/>
        <end position="180"/>
    </location>
</feature>
<feature type="transmembrane region" description="Helical" evidence="7">
    <location>
        <begin position="117"/>
        <end position="142"/>
    </location>
</feature>
<dbReference type="SUPFAM" id="SSF161098">
    <property type="entry name" value="MetI-like"/>
    <property type="match status" value="1"/>
</dbReference>
<dbReference type="PANTHER" id="PTHR43163:SF3">
    <property type="entry name" value="PEPTIDE ABC TRANSPORTER PERMEASE PROTEIN"/>
    <property type="match status" value="1"/>
</dbReference>
<evidence type="ECO:0000256" key="7">
    <source>
        <dbReference type="RuleBase" id="RU363032"/>
    </source>
</evidence>
<evidence type="ECO:0000256" key="5">
    <source>
        <dbReference type="ARBA" id="ARBA00022989"/>
    </source>
</evidence>
<feature type="transmembrane region" description="Helical" evidence="7">
    <location>
        <begin position="265"/>
        <end position="291"/>
    </location>
</feature>
<evidence type="ECO:0000259" key="8">
    <source>
        <dbReference type="PROSITE" id="PS50928"/>
    </source>
</evidence>
<dbReference type="Pfam" id="PF00528">
    <property type="entry name" value="BPD_transp_1"/>
    <property type="match status" value="1"/>
</dbReference>
<keyword evidence="3" id="KW-1003">Cell membrane</keyword>
<dbReference type="PROSITE" id="PS50928">
    <property type="entry name" value="ABC_TM1"/>
    <property type="match status" value="1"/>
</dbReference>
<dbReference type="GO" id="GO:0005886">
    <property type="term" value="C:plasma membrane"/>
    <property type="evidence" value="ECO:0007669"/>
    <property type="project" value="UniProtKB-SubCell"/>
</dbReference>
<evidence type="ECO:0000256" key="1">
    <source>
        <dbReference type="ARBA" id="ARBA00004651"/>
    </source>
</evidence>
<gene>
    <name evidence="9" type="ORF">BJ991_000990</name>
</gene>
<dbReference type="InterPro" id="IPR035906">
    <property type="entry name" value="MetI-like_sf"/>
</dbReference>
<dbReference type="GO" id="GO:0055085">
    <property type="term" value="P:transmembrane transport"/>
    <property type="evidence" value="ECO:0007669"/>
    <property type="project" value="InterPro"/>
</dbReference>
<dbReference type="InterPro" id="IPR000515">
    <property type="entry name" value="MetI-like"/>
</dbReference>
<keyword evidence="4 7" id="KW-0812">Transmembrane</keyword>
<feature type="transmembrane region" description="Helical" evidence="7">
    <location>
        <begin position="84"/>
        <end position="105"/>
    </location>
</feature>
<evidence type="ECO:0000256" key="2">
    <source>
        <dbReference type="ARBA" id="ARBA00022448"/>
    </source>
</evidence>
<evidence type="ECO:0000256" key="4">
    <source>
        <dbReference type="ARBA" id="ARBA00022692"/>
    </source>
</evidence>
<accession>A0A7Y9GM14</accession>
<keyword evidence="5 7" id="KW-1133">Transmembrane helix</keyword>
<keyword evidence="2 7" id="KW-0813">Transport</keyword>
<comment type="subcellular location">
    <subcellularLocation>
        <location evidence="1 7">Cell membrane</location>
        <topology evidence="1 7">Multi-pass membrane protein</topology>
    </subcellularLocation>
</comment>
<feature type="domain" description="ABC transmembrane type-1" evidence="8">
    <location>
        <begin position="78"/>
        <end position="284"/>
    </location>
</feature>
<reference evidence="9 10" key="1">
    <citation type="submission" date="2020-07" db="EMBL/GenBank/DDBJ databases">
        <title>Sequencing the genomes of 1000 actinobacteria strains.</title>
        <authorList>
            <person name="Klenk H.-P."/>
        </authorList>
    </citation>
    <scope>NUCLEOTIDE SEQUENCE [LARGE SCALE GENOMIC DNA]</scope>
    <source>
        <strain evidence="9 10">DSM 24662</strain>
    </source>
</reference>
<feature type="transmembrane region" description="Helical" evidence="7">
    <location>
        <begin position="221"/>
        <end position="245"/>
    </location>
</feature>
<dbReference type="EMBL" id="JACCBV010000001">
    <property type="protein sequence ID" value="NYE18962.1"/>
    <property type="molecule type" value="Genomic_DNA"/>
</dbReference>
<dbReference type="PANTHER" id="PTHR43163">
    <property type="entry name" value="DIPEPTIDE TRANSPORT SYSTEM PERMEASE PROTEIN DPPB-RELATED"/>
    <property type="match status" value="1"/>
</dbReference>